<organism evidence="8 9">
    <name type="scientific">Desulfohalobium retbaense (strain ATCC 49708 / DSM 5692 / JCM 16813 / HR100)</name>
    <dbReference type="NCBI Taxonomy" id="485915"/>
    <lineage>
        <taxon>Bacteria</taxon>
        <taxon>Pseudomonadati</taxon>
        <taxon>Thermodesulfobacteriota</taxon>
        <taxon>Desulfovibrionia</taxon>
        <taxon>Desulfovibrionales</taxon>
        <taxon>Desulfohalobiaceae</taxon>
        <taxon>Desulfohalobium</taxon>
    </lineage>
</organism>
<dbReference type="STRING" id="485915.Dret_0163"/>
<feature type="signal peptide" evidence="6">
    <location>
        <begin position="1"/>
        <end position="27"/>
    </location>
</feature>
<evidence type="ECO:0000256" key="5">
    <source>
        <dbReference type="ARBA" id="ARBA00023295"/>
    </source>
</evidence>
<evidence type="ECO:0000313" key="8">
    <source>
        <dbReference type="EMBL" id="ACV67465.1"/>
    </source>
</evidence>
<dbReference type="GO" id="GO:0009254">
    <property type="term" value="P:peptidoglycan turnover"/>
    <property type="evidence" value="ECO:0007669"/>
    <property type="project" value="TreeGrafter"/>
</dbReference>
<evidence type="ECO:0000256" key="1">
    <source>
        <dbReference type="ARBA" id="ARBA00001231"/>
    </source>
</evidence>
<reference evidence="9" key="1">
    <citation type="submission" date="2009-09" db="EMBL/GenBank/DDBJ databases">
        <title>The complete chromosome of Desulfohalobium retbaense DSM 5692.</title>
        <authorList>
            <consortium name="US DOE Joint Genome Institute (JGI-PGF)"/>
            <person name="Lucas S."/>
            <person name="Copeland A."/>
            <person name="Lapidus A."/>
            <person name="Glavina del Rio T."/>
            <person name="Dalin E."/>
            <person name="Tice H."/>
            <person name="Bruce D."/>
            <person name="Goodwin L."/>
            <person name="Pitluck S."/>
            <person name="Kyrpides N."/>
            <person name="Mavromatis K."/>
            <person name="Ivanova N."/>
            <person name="Mikhailova N."/>
            <person name="Munk A.C."/>
            <person name="Brettin T."/>
            <person name="Detter J.C."/>
            <person name="Han C."/>
            <person name="Tapia R."/>
            <person name="Larimer F."/>
            <person name="Land M."/>
            <person name="Hauser L."/>
            <person name="Markowitz V."/>
            <person name="Cheng J.-F."/>
            <person name="Hugenholtz P."/>
            <person name="Woyke T."/>
            <person name="Wu D."/>
            <person name="Spring S."/>
            <person name="Klenk H.-P."/>
            <person name="Eisen J.A."/>
        </authorList>
    </citation>
    <scope>NUCLEOTIDE SEQUENCE [LARGE SCALE GENOMIC DNA]</scope>
    <source>
        <strain evidence="9">DSM 5692</strain>
    </source>
</reference>
<evidence type="ECO:0000313" key="9">
    <source>
        <dbReference type="Proteomes" id="UP000001052"/>
    </source>
</evidence>
<sequence>MGKRFARKVGLLGMVVGLLMATVTASAAASPSLEAMVGQMLMIGFRGTTFEAKSPLGEAITEGNLGGVVLYGRDVALNKPMRNIRSAAQLQALTADLQDHARIPLFIAVDEEGGQVSRLAPRFGFPETVTAATWGRRNDPAWTRRGARAIGQRLRNLGCTINLAPVVDLNTNPDNPAIGKLERSFGANPDTVTRQAAAFIHGLHDAGILACIKHFPGHGSAYNDSHLGLTDISTTWSPKELEPYKRLVDRGLADAVMTAHVFHAGLDPKVPATLSAEIIPDILRREIGYEGVVISDDLQMGAIRQSFSLRQTVRRCLEADVDIFLFGNNLEYEPFVWRRVQRIVRDLVDQNIVSRSRIERSYERIQRLKERMDLFQGRS</sequence>
<dbReference type="InterPro" id="IPR001764">
    <property type="entry name" value="Glyco_hydro_3_N"/>
</dbReference>
<dbReference type="CAZy" id="GH3">
    <property type="family name" value="Glycoside Hydrolase Family 3"/>
</dbReference>
<dbReference type="InterPro" id="IPR017853">
    <property type="entry name" value="GH"/>
</dbReference>
<evidence type="ECO:0000259" key="7">
    <source>
        <dbReference type="Pfam" id="PF00933"/>
    </source>
</evidence>
<dbReference type="GO" id="GO:0004563">
    <property type="term" value="F:beta-N-acetylhexosaminidase activity"/>
    <property type="evidence" value="ECO:0007669"/>
    <property type="project" value="UniProtKB-EC"/>
</dbReference>
<dbReference type="RefSeq" id="WP_015750624.1">
    <property type="nucleotide sequence ID" value="NC_013223.1"/>
</dbReference>
<dbReference type="GO" id="GO:0005975">
    <property type="term" value="P:carbohydrate metabolic process"/>
    <property type="evidence" value="ECO:0007669"/>
    <property type="project" value="InterPro"/>
</dbReference>
<feature type="domain" description="Glycoside hydrolase family 3 N-terminal" evidence="7">
    <location>
        <begin position="33"/>
        <end position="368"/>
    </location>
</feature>
<dbReference type="PANTHER" id="PTHR30480">
    <property type="entry name" value="BETA-HEXOSAMINIDASE-RELATED"/>
    <property type="match status" value="1"/>
</dbReference>
<protein>
    <recommendedName>
        <fullName evidence="3">beta-N-acetylhexosaminidase</fullName>
        <ecNumber evidence="3">3.2.1.52</ecNumber>
    </recommendedName>
</protein>
<name>C8WZJ0_DESRD</name>
<keyword evidence="5" id="KW-0326">Glycosidase</keyword>
<dbReference type="EC" id="3.2.1.52" evidence="3"/>
<gene>
    <name evidence="8" type="ordered locus">Dret_0163</name>
</gene>
<keyword evidence="9" id="KW-1185">Reference proteome</keyword>
<dbReference type="KEGG" id="drt:Dret_0163"/>
<dbReference type="Pfam" id="PF00933">
    <property type="entry name" value="Glyco_hydro_3"/>
    <property type="match status" value="1"/>
</dbReference>
<dbReference type="EMBL" id="CP001734">
    <property type="protein sequence ID" value="ACV67465.1"/>
    <property type="molecule type" value="Genomic_DNA"/>
</dbReference>
<evidence type="ECO:0000256" key="6">
    <source>
        <dbReference type="SAM" id="SignalP"/>
    </source>
</evidence>
<dbReference type="Gene3D" id="3.20.20.300">
    <property type="entry name" value="Glycoside hydrolase, family 3, N-terminal domain"/>
    <property type="match status" value="1"/>
</dbReference>
<evidence type="ECO:0000256" key="4">
    <source>
        <dbReference type="ARBA" id="ARBA00022801"/>
    </source>
</evidence>
<dbReference type="AlphaFoldDB" id="C8WZJ0"/>
<dbReference type="InterPro" id="IPR050226">
    <property type="entry name" value="NagZ_Beta-hexosaminidase"/>
</dbReference>
<accession>C8WZJ0</accession>
<feature type="chain" id="PRO_5002992684" description="beta-N-acetylhexosaminidase" evidence="6">
    <location>
        <begin position="28"/>
        <end position="379"/>
    </location>
</feature>
<dbReference type="eggNOG" id="COG1472">
    <property type="taxonomic scope" value="Bacteria"/>
</dbReference>
<evidence type="ECO:0000256" key="2">
    <source>
        <dbReference type="ARBA" id="ARBA00005336"/>
    </source>
</evidence>
<dbReference type="Proteomes" id="UP000001052">
    <property type="component" value="Chromosome"/>
</dbReference>
<dbReference type="InterPro" id="IPR036962">
    <property type="entry name" value="Glyco_hydro_3_N_sf"/>
</dbReference>
<proteinExistence type="inferred from homology"/>
<comment type="similarity">
    <text evidence="2">Belongs to the glycosyl hydrolase 3 family.</text>
</comment>
<reference evidence="8 9" key="2">
    <citation type="journal article" date="2010" name="Stand. Genomic Sci.">
        <title>Complete genome sequence of Desulfohalobium retbaense type strain (HR(100)).</title>
        <authorList>
            <person name="Spring S."/>
            <person name="Nolan M."/>
            <person name="Lapidus A."/>
            <person name="Glavina Del Rio T."/>
            <person name="Copeland A."/>
            <person name="Tice H."/>
            <person name="Cheng J.F."/>
            <person name="Lucas S."/>
            <person name="Land M."/>
            <person name="Chen F."/>
            <person name="Bruce D."/>
            <person name="Goodwin L."/>
            <person name="Pitluck S."/>
            <person name="Ivanova N."/>
            <person name="Mavromatis K."/>
            <person name="Mikhailova N."/>
            <person name="Pati A."/>
            <person name="Chen A."/>
            <person name="Palaniappan K."/>
            <person name="Hauser L."/>
            <person name="Chang Y.J."/>
            <person name="Jeffries C.D."/>
            <person name="Munk C."/>
            <person name="Kiss H."/>
            <person name="Chain P."/>
            <person name="Han C."/>
            <person name="Brettin T."/>
            <person name="Detter J.C."/>
            <person name="Schuler E."/>
            <person name="Goker M."/>
            <person name="Rohde M."/>
            <person name="Bristow J."/>
            <person name="Eisen J.A."/>
            <person name="Markowitz V."/>
            <person name="Hugenholtz P."/>
            <person name="Kyrpides N.C."/>
            <person name="Klenk H.P."/>
        </authorList>
    </citation>
    <scope>NUCLEOTIDE SEQUENCE [LARGE SCALE GENOMIC DNA]</scope>
    <source>
        <strain evidence="8 9">DSM 5692</strain>
    </source>
</reference>
<keyword evidence="6" id="KW-0732">Signal</keyword>
<dbReference type="PANTHER" id="PTHR30480:SF13">
    <property type="entry name" value="BETA-HEXOSAMINIDASE"/>
    <property type="match status" value="1"/>
</dbReference>
<comment type="catalytic activity">
    <reaction evidence="1">
        <text>Hydrolysis of terminal non-reducing N-acetyl-D-hexosamine residues in N-acetyl-beta-D-hexosaminides.</text>
        <dbReference type="EC" id="3.2.1.52"/>
    </reaction>
</comment>
<dbReference type="HOGENOM" id="CLU_008392_0_3_7"/>
<evidence type="ECO:0000256" key="3">
    <source>
        <dbReference type="ARBA" id="ARBA00012663"/>
    </source>
</evidence>
<keyword evidence="4 8" id="KW-0378">Hydrolase</keyword>
<dbReference type="SUPFAM" id="SSF51445">
    <property type="entry name" value="(Trans)glycosidases"/>
    <property type="match status" value="1"/>
</dbReference>